<dbReference type="Gene3D" id="2.60.40.4070">
    <property type="match status" value="1"/>
</dbReference>
<dbReference type="Gene3D" id="2.60.40.10">
    <property type="entry name" value="Immunoglobulins"/>
    <property type="match status" value="1"/>
</dbReference>
<dbReference type="InterPro" id="IPR025965">
    <property type="entry name" value="FlgD/Vpr_Ig-like"/>
</dbReference>
<evidence type="ECO:0008006" key="5">
    <source>
        <dbReference type="Google" id="ProtNLM"/>
    </source>
</evidence>
<dbReference type="EMBL" id="NOZQ01000078">
    <property type="protein sequence ID" value="OYD16237.1"/>
    <property type="molecule type" value="Genomic_DNA"/>
</dbReference>
<dbReference type="InterPro" id="IPR011635">
    <property type="entry name" value="CARDB"/>
</dbReference>
<name>A0A235BWS2_UNCW3</name>
<dbReference type="Proteomes" id="UP000215215">
    <property type="component" value="Unassembled WGS sequence"/>
</dbReference>
<evidence type="ECO:0000259" key="2">
    <source>
        <dbReference type="Pfam" id="PF13860"/>
    </source>
</evidence>
<evidence type="ECO:0000313" key="3">
    <source>
        <dbReference type="EMBL" id="OYD16237.1"/>
    </source>
</evidence>
<protein>
    <recommendedName>
        <fullName evidence="5">FlgD Ig-like domain-containing protein</fullName>
    </recommendedName>
</protein>
<gene>
    <name evidence="3" type="ORF">CH333_03935</name>
</gene>
<feature type="domain" description="CARDB" evidence="1">
    <location>
        <begin position="686"/>
        <end position="765"/>
    </location>
</feature>
<evidence type="ECO:0000313" key="4">
    <source>
        <dbReference type="Proteomes" id="UP000215215"/>
    </source>
</evidence>
<evidence type="ECO:0000259" key="1">
    <source>
        <dbReference type="Pfam" id="PF07705"/>
    </source>
</evidence>
<proteinExistence type="predicted"/>
<dbReference type="NCBIfam" id="NF038128">
    <property type="entry name" value="choice_anch_J"/>
    <property type="match status" value="1"/>
</dbReference>
<dbReference type="Pfam" id="PF07705">
    <property type="entry name" value="CARDB"/>
    <property type="match status" value="1"/>
</dbReference>
<accession>A0A235BWS2</accession>
<dbReference type="InterPro" id="IPR026444">
    <property type="entry name" value="Secre_tail"/>
</dbReference>
<dbReference type="Pfam" id="PF13860">
    <property type="entry name" value="FlgD_ig"/>
    <property type="match status" value="1"/>
</dbReference>
<dbReference type="InterPro" id="IPR013783">
    <property type="entry name" value="Ig-like_fold"/>
</dbReference>
<dbReference type="NCBIfam" id="TIGR04183">
    <property type="entry name" value="Por_Secre_tail"/>
    <property type="match status" value="1"/>
</dbReference>
<sequence length="1283" mass="144782">MRRKMLLLSVVIALVPFGSVLLAMTSEEISKFPSQEKMKYEEEIRVLPNVLETIKKRELQETVSFQSRQVLVRESISKDGMVKLKRARKVISGIPGEGRKAVIVAEGFEGPWPPLGWTVIQTCTDSTHYIPAWWTQSDYDQHTGSYSARLWWSWEHQDEWLITHSIILTGSASCLYYASFWTYGWEGSVHGDHYYVKVSTDNGTTWDVLLDLSNLTGNGWNTWDYPYVMDLSSYAGDTIKLAWHGVDGPTNDGLWYIWLVDDVEVWYPSEHDIGVTTIYSPTGTYMPLVSVTPSVEVENFGANNEIFDVTFKIYDDTETEVYSETEENLTINQGETQTVNFPAFNTALGTYTTEAYTVLPPDEELSNDTLLSAFNVSLAVPEDTIHYDGPNNNDAIGLPTGGTYEAAIRITPTELAGYDGWQIKSVIFYHYEAATHSCAAKIYEGGTPTSPGALIIREPCSTSDTGWHRIDLANPVLLDTCKDIWVSVEVTHAAGEYPIGIDAGPAVAGKGDWINSTGTWEELLDYDLNYNFNVRALVEIAIQNHDIGVTTIYAPTGTYIEGVSVTPSVGVENFGGSNEIFDVTFKIYDDTETEVYSETEKNLTIYYEETQTVNFPAFNATVGTYTTEAYTELPTDEDLSDDTLRSAFNVSPALDVGITALYFSNNSVEWPPNYTTQYPRTDEEFIGAVISNNCDNTISDIIVQFLIDDVPIGEDTIGALLSHDAIVVDYLWTLPEPSTENKRVAVKTDPYDHILETNEDNNDSSETVSIYYVVTPHSNPPTGRAYDLRTDVYGEFNNWGWESSEFWDAFLTQISSLSLWDHAERVMLGFIGAPWAYVCGIRGHCYGMASSSTLYFEDPSLKPVQKPTFAMEKEEAKYEISNYQQKMFLDVLRFMLSPASDPATEYTKLLSKIRHDKLPTMILSQKYATSAYKILERGDFKIVYVYDNAYYYGPGETKTIWPRICIFDFRNDTNDFWSYGRECLDYEMYQNDTNMYCYGFPYRNYSDASKGDVLVQYPRREIGYWSKNLLRGVYSAFRELLIMSAKFMVTIACPVDGLITDQHGRKIGFSGDSLVNEIPDASVDTALDVEIYYLPDNLEYTVQTTAYDTGMMMLNIVIPVESDIVRHVQFDSVQLEQNTKTEISFTHSSTNFPMEVDIDGNGTPDTTLYPSYNGTDLLTGIELSPDEEIIPDSYDLCPLYPNPSSSTIQIRYALPKVQDVTIEIYDITGRTIETIVNGYHEAGYHLAVWEGKDKTGKRLTPGVYFCRMKTPDFVATRKVILMQ</sequence>
<reference evidence="3 4" key="1">
    <citation type="submission" date="2017-07" db="EMBL/GenBank/DDBJ databases">
        <title>Recovery of genomes from metagenomes via a dereplication, aggregation, and scoring strategy.</title>
        <authorList>
            <person name="Sieber C.M."/>
            <person name="Probst A.J."/>
            <person name="Sharrar A."/>
            <person name="Thomas B.C."/>
            <person name="Hess M."/>
            <person name="Tringe S.G."/>
            <person name="Banfield J.F."/>
        </authorList>
    </citation>
    <scope>NUCLEOTIDE SEQUENCE [LARGE SCALE GENOMIC DNA]</scope>
    <source>
        <strain evidence="3">JGI_Cruoil_03_44_89</strain>
    </source>
</reference>
<feature type="domain" description="FlgD/Vpr Ig-like" evidence="2">
    <location>
        <begin position="1207"/>
        <end position="1269"/>
    </location>
</feature>
<organism evidence="3 4">
    <name type="scientific">candidate division WOR-3 bacterium JGI_Cruoil_03_44_89</name>
    <dbReference type="NCBI Taxonomy" id="1973748"/>
    <lineage>
        <taxon>Bacteria</taxon>
        <taxon>Bacteria division WOR-3</taxon>
    </lineage>
</organism>
<comment type="caution">
    <text evidence="3">The sequence shown here is derived from an EMBL/GenBank/DDBJ whole genome shotgun (WGS) entry which is preliminary data.</text>
</comment>